<dbReference type="InterPro" id="IPR029055">
    <property type="entry name" value="Ntn_hydrolases_N"/>
</dbReference>
<evidence type="ECO:0000256" key="1">
    <source>
        <dbReference type="PIRSR" id="PIRSR600101-2"/>
    </source>
</evidence>
<dbReference type="GO" id="GO:0006751">
    <property type="term" value="P:glutathione catabolic process"/>
    <property type="evidence" value="ECO:0007669"/>
    <property type="project" value="InterPro"/>
</dbReference>
<feature type="binding site" evidence="1">
    <location>
        <begin position="90"/>
        <end position="91"/>
    </location>
    <ligand>
        <name>L-glutamate</name>
        <dbReference type="ChEBI" id="CHEBI:29985"/>
    </ligand>
</feature>
<dbReference type="GO" id="GO:0005886">
    <property type="term" value="C:plasma membrane"/>
    <property type="evidence" value="ECO:0007669"/>
    <property type="project" value="TreeGrafter"/>
</dbReference>
<evidence type="ECO:0000313" key="3">
    <source>
        <dbReference type="Proteomes" id="UP000028045"/>
    </source>
</evidence>
<dbReference type="EMBL" id="KL648718">
    <property type="protein sequence ID" value="KEY64989.1"/>
    <property type="molecule type" value="Genomic_DNA"/>
</dbReference>
<dbReference type="Pfam" id="PF01019">
    <property type="entry name" value="G_glu_transpept"/>
    <property type="match status" value="1"/>
</dbReference>
<dbReference type="PRINTS" id="PR01210">
    <property type="entry name" value="GGTRANSPTASE"/>
</dbReference>
<reference evidence="2 3" key="1">
    <citation type="journal article" date="2014" name="BMC Genomics">
        <title>Comparative genome sequencing reveals chemotype-specific gene clusters in the toxigenic black mold Stachybotrys.</title>
        <authorList>
            <person name="Semeiks J."/>
            <person name="Borek D."/>
            <person name="Otwinowski Z."/>
            <person name="Grishin N.V."/>
        </authorList>
    </citation>
    <scope>NUCLEOTIDE SEQUENCE [LARGE SCALE GENOMIC DNA]</scope>
    <source>
        <strain evidence="3">CBS 109288 / IBT 7711</strain>
    </source>
</reference>
<dbReference type="PANTHER" id="PTHR11686">
    <property type="entry name" value="GAMMA GLUTAMYL TRANSPEPTIDASE"/>
    <property type="match status" value="1"/>
</dbReference>
<keyword evidence="3" id="KW-1185">Reference proteome</keyword>
<dbReference type="PANTHER" id="PTHR11686:SF9">
    <property type="entry name" value="RE13973P"/>
    <property type="match status" value="1"/>
</dbReference>
<organism evidence="2 3">
    <name type="scientific">Stachybotrys chartarum (strain CBS 109288 / IBT 7711)</name>
    <name type="common">Toxic black mold</name>
    <name type="synonym">Stilbospora chartarum</name>
    <dbReference type="NCBI Taxonomy" id="1280523"/>
    <lineage>
        <taxon>Eukaryota</taxon>
        <taxon>Fungi</taxon>
        <taxon>Dikarya</taxon>
        <taxon>Ascomycota</taxon>
        <taxon>Pezizomycotina</taxon>
        <taxon>Sordariomycetes</taxon>
        <taxon>Hypocreomycetidae</taxon>
        <taxon>Hypocreales</taxon>
        <taxon>Stachybotryaceae</taxon>
        <taxon>Stachybotrys</taxon>
    </lineage>
</organism>
<evidence type="ECO:0000313" key="2">
    <source>
        <dbReference type="EMBL" id="KEY64989.1"/>
    </source>
</evidence>
<dbReference type="GO" id="GO:0036374">
    <property type="term" value="F:glutathione hydrolase activity"/>
    <property type="evidence" value="ECO:0007669"/>
    <property type="project" value="InterPro"/>
</dbReference>
<sequence length="146" mass="15952">MVIAGQPTFLVDEPELAGFFGPKGELLKVGVFMTRKKFANYLLAYLGTHYYCKAPLDYLTLPSAKPVFKNKLGFKSAEAHYIVPDKRRLSSIAPVIHYINNHHILAAFGGAGGSRIVSAVAQTLRHYLDYGLTMGDAITTAVSMTS</sequence>
<dbReference type="SUPFAM" id="SSF56235">
    <property type="entry name" value="N-terminal nucleophile aminohydrolases (Ntn hydrolases)"/>
    <property type="match status" value="1"/>
</dbReference>
<dbReference type="Proteomes" id="UP000028045">
    <property type="component" value="Unassembled WGS sequence"/>
</dbReference>
<dbReference type="Gene3D" id="3.60.20.40">
    <property type="match status" value="1"/>
</dbReference>
<protein>
    <recommendedName>
        <fullName evidence="4">Gamma-glutamyltranspeptidase</fullName>
    </recommendedName>
</protein>
<proteinExistence type="predicted"/>
<feature type="binding site" evidence="1">
    <location>
        <position position="113"/>
    </location>
    <ligand>
        <name>L-glutamate</name>
        <dbReference type="ChEBI" id="CHEBI:29985"/>
    </ligand>
</feature>
<dbReference type="InterPro" id="IPR043137">
    <property type="entry name" value="GGT_ssub_C"/>
</dbReference>
<gene>
    <name evidence="2" type="ORF">S7711_09550</name>
</gene>
<dbReference type="OrthoDB" id="1081007at2759"/>
<accession>A0A084AI60</accession>
<dbReference type="HOGENOM" id="CLU_1778677_0_0_1"/>
<dbReference type="InterPro" id="IPR000101">
    <property type="entry name" value="GGT_peptidase"/>
</dbReference>
<dbReference type="AlphaFoldDB" id="A0A084AI60"/>
<name>A0A084AI60_STACB</name>
<evidence type="ECO:0008006" key="4">
    <source>
        <dbReference type="Google" id="ProtNLM"/>
    </source>
</evidence>